<protein>
    <submittedName>
        <fullName evidence="9">Subtilisin family serine protease</fullName>
    </submittedName>
</protein>
<feature type="signal peptide" evidence="7">
    <location>
        <begin position="1"/>
        <end position="24"/>
    </location>
</feature>
<dbReference type="InterPro" id="IPR036852">
    <property type="entry name" value="Peptidase_S8/S53_dom_sf"/>
</dbReference>
<dbReference type="PROSITE" id="PS00137">
    <property type="entry name" value="SUBTILASE_HIS"/>
    <property type="match status" value="1"/>
</dbReference>
<keyword evidence="4 6" id="KW-0720">Serine protease</keyword>
<keyword evidence="7" id="KW-0732">Signal</keyword>
<evidence type="ECO:0000259" key="8">
    <source>
        <dbReference type="Pfam" id="PF00082"/>
    </source>
</evidence>
<evidence type="ECO:0000256" key="1">
    <source>
        <dbReference type="ARBA" id="ARBA00011073"/>
    </source>
</evidence>
<evidence type="ECO:0000256" key="7">
    <source>
        <dbReference type="SAM" id="SignalP"/>
    </source>
</evidence>
<evidence type="ECO:0000256" key="2">
    <source>
        <dbReference type="ARBA" id="ARBA00022670"/>
    </source>
</evidence>
<proteinExistence type="inferred from homology"/>
<dbReference type="RefSeq" id="WP_253741484.1">
    <property type="nucleotide sequence ID" value="NZ_BAABKA010000050.1"/>
</dbReference>
<dbReference type="GO" id="GO:0006508">
    <property type="term" value="P:proteolysis"/>
    <property type="evidence" value="ECO:0007669"/>
    <property type="project" value="UniProtKB-KW"/>
</dbReference>
<sequence length="1099" mass="116619">MQQRTALLGVVLLAATAIAVPAQAAPAQPTAKLRPAKTITLITGDRVTLRELPNKQTQLDVAAGPGREKINFVHRRSADGLSIVPVDAMPLLAAGTLDPRLFDVTRLAALGYDDAASPQLPLIMTYADGAGAATLRAAGGRPLPAINGVARKEPRTGALWQTLTGQARTATAPAKIWLDGKAKISLDVSVPRIGAPAAWAAGHTGQDVPVAVLDTGYDPGHPDLQGQVVKSENFTAEPDVRDLNGHGTHVASTIAGTGAASDGRRKGVAPGARLMIAKVCGQDGNCPDSGIIEAMTWAAENGARVANLSLGNADAPGIDPLEQAVNSLSAEYGTLFVIAAGNDGPERLGSPGSADHALSVGASYRDADTVAQFSSTGPRPGDGAVKPDLTAPGVGIVAARAGAPEGSSGDELYTEMSGTSMATPHVAGAAAIVAGLHPDWKAERIKASLMASTAPGDELGAYIQGSGRVDVARAVAQQVTAEPASLSMGDVELPDTAPKERALTYRNDGDTAIRLELSVIAKDGHGETAAPFSLGADAVEVPARGTAQVTVTAEPGGTGTFSGTVIARGGDVTVRTGIGMRVTPEKAGLKLTFTGSDGRPAANAFAGVIDLDTKEQTNYDISGGNLDLRLDKGHRYTVVSLMADHDGAIVMAAEPEFALDADRTVTADARRAEPVDVRTQEPTARLAIGMLGMLQLVDGMQPLGVDVDLAGMWGAERIEGIKAIPTTRTASKKFAYYRWTQWARPKADGSYDASPYFYHLMKAEPRIPADPGYRPRRRDLAEVTSTYAAQQDGKTGEHMALPVLYGTELAWMPYVHVAHVPLPFRRTEYYTPGDTGWYPSFAQYKLPPEGIDDLDQFFFGRTTVYRAGQKSTERWNGAVFGAALNPDGDVNWREENMMQFAVSLFDDGRAERHSIGNYTAPQAKLYRDGKEIYSTSDYLPGWIDVPAEQKESEYRLTMSADRDAAMTRLSTRVSAEWRFRSKTPAAGERQLLPLLAVKIDPELDEHNRASTGPMRIPLSVQRQAGSPDLRLRTLTADVSYDDGRTWLPAVVHPSGKDAWSAQTWHPVQARGKFVSLRVKAVDGGGNAFSQTVVRAYQVK</sequence>
<feature type="active site" description="Charge relay system" evidence="5 6">
    <location>
        <position position="420"/>
    </location>
</feature>
<dbReference type="Gene3D" id="2.60.40.10">
    <property type="entry name" value="Immunoglobulins"/>
    <property type="match status" value="1"/>
</dbReference>
<dbReference type="PRINTS" id="PR00723">
    <property type="entry name" value="SUBTILISIN"/>
</dbReference>
<feature type="chain" id="PRO_5040893799" evidence="7">
    <location>
        <begin position="25"/>
        <end position="1099"/>
    </location>
</feature>
<keyword evidence="2 6" id="KW-0645">Protease</keyword>
<name>A0A9X2G9E4_9ACTN</name>
<organism evidence="9 10">
    <name type="scientific">Nonomuraea thailandensis</name>
    <dbReference type="NCBI Taxonomy" id="1188745"/>
    <lineage>
        <taxon>Bacteria</taxon>
        <taxon>Bacillati</taxon>
        <taxon>Actinomycetota</taxon>
        <taxon>Actinomycetes</taxon>
        <taxon>Streptosporangiales</taxon>
        <taxon>Streptosporangiaceae</taxon>
        <taxon>Nonomuraea</taxon>
    </lineage>
</organism>
<dbReference type="Gene3D" id="3.40.50.200">
    <property type="entry name" value="Peptidase S8/S53 domain"/>
    <property type="match status" value="1"/>
</dbReference>
<evidence type="ECO:0000256" key="4">
    <source>
        <dbReference type="ARBA" id="ARBA00022825"/>
    </source>
</evidence>
<comment type="similarity">
    <text evidence="1 6">Belongs to the peptidase S8 family.</text>
</comment>
<dbReference type="PROSITE" id="PS00138">
    <property type="entry name" value="SUBTILASE_SER"/>
    <property type="match status" value="1"/>
</dbReference>
<dbReference type="PROSITE" id="PS51892">
    <property type="entry name" value="SUBTILASE"/>
    <property type="match status" value="1"/>
</dbReference>
<evidence type="ECO:0000256" key="5">
    <source>
        <dbReference type="PIRSR" id="PIRSR615500-1"/>
    </source>
</evidence>
<dbReference type="InterPro" id="IPR015500">
    <property type="entry name" value="Peptidase_S8_subtilisin-rel"/>
</dbReference>
<dbReference type="Pfam" id="PF00082">
    <property type="entry name" value="Peptidase_S8"/>
    <property type="match status" value="1"/>
</dbReference>
<dbReference type="SUPFAM" id="SSF52743">
    <property type="entry name" value="Subtilisin-like"/>
    <property type="match status" value="1"/>
</dbReference>
<evidence type="ECO:0000313" key="10">
    <source>
        <dbReference type="Proteomes" id="UP001139648"/>
    </source>
</evidence>
<dbReference type="PANTHER" id="PTHR43399:SF4">
    <property type="entry name" value="CELL WALL-ASSOCIATED PROTEASE"/>
    <property type="match status" value="1"/>
</dbReference>
<dbReference type="EMBL" id="JAMZEB010000002">
    <property type="protein sequence ID" value="MCP2354872.1"/>
    <property type="molecule type" value="Genomic_DNA"/>
</dbReference>
<dbReference type="InterPro" id="IPR000209">
    <property type="entry name" value="Peptidase_S8/S53_dom"/>
</dbReference>
<reference evidence="9" key="1">
    <citation type="submission" date="2022-06" db="EMBL/GenBank/DDBJ databases">
        <title>Sequencing the genomes of 1000 actinobacteria strains.</title>
        <authorList>
            <person name="Klenk H.-P."/>
        </authorList>
    </citation>
    <scope>NUCLEOTIDE SEQUENCE</scope>
    <source>
        <strain evidence="9">DSM 46694</strain>
    </source>
</reference>
<dbReference type="InterPro" id="IPR013783">
    <property type="entry name" value="Ig-like_fold"/>
</dbReference>
<evidence type="ECO:0000313" key="9">
    <source>
        <dbReference type="EMBL" id="MCP2354872.1"/>
    </source>
</evidence>
<dbReference type="InterPro" id="IPR051048">
    <property type="entry name" value="Peptidase_S8/S53_subtilisin"/>
</dbReference>
<gene>
    <name evidence="9" type="ORF">HD597_001892</name>
</gene>
<dbReference type="Proteomes" id="UP001139648">
    <property type="component" value="Unassembled WGS sequence"/>
</dbReference>
<comment type="caution">
    <text evidence="9">The sequence shown here is derived from an EMBL/GenBank/DDBJ whole genome shotgun (WGS) entry which is preliminary data.</text>
</comment>
<feature type="domain" description="Peptidase S8/S53" evidence="8">
    <location>
        <begin position="205"/>
        <end position="459"/>
    </location>
</feature>
<dbReference type="GO" id="GO:0004252">
    <property type="term" value="F:serine-type endopeptidase activity"/>
    <property type="evidence" value="ECO:0007669"/>
    <property type="project" value="UniProtKB-UniRule"/>
</dbReference>
<feature type="active site" description="Charge relay system" evidence="5 6">
    <location>
        <position position="246"/>
    </location>
</feature>
<dbReference type="InterPro" id="IPR023828">
    <property type="entry name" value="Peptidase_S8_Ser-AS"/>
</dbReference>
<accession>A0A9X2G9E4</accession>
<feature type="active site" description="Charge relay system" evidence="5 6">
    <location>
        <position position="214"/>
    </location>
</feature>
<dbReference type="InterPro" id="IPR022398">
    <property type="entry name" value="Peptidase_S8_His-AS"/>
</dbReference>
<keyword evidence="10" id="KW-1185">Reference proteome</keyword>
<keyword evidence="3 6" id="KW-0378">Hydrolase</keyword>
<dbReference type="AlphaFoldDB" id="A0A9X2G9E4"/>
<dbReference type="GO" id="GO:0005975">
    <property type="term" value="P:carbohydrate metabolic process"/>
    <property type="evidence" value="ECO:0007669"/>
    <property type="project" value="UniProtKB-ARBA"/>
</dbReference>
<evidence type="ECO:0000256" key="6">
    <source>
        <dbReference type="PROSITE-ProRule" id="PRU01240"/>
    </source>
</evidence>
<dbReference type="PANTHER" id="PTHR43399">
    <property type="entry name" value="SUBTILISIN-RELATED"/>
    <property type="match status" value="1"/>
</dbReference>
<evidence type="ECO:0000256" key="3">
    <source>
        <dbReference type="ARBA" id="ARBA00022801"/>
    </source>
</evidence>